<accession>A0A1G9ADB6</accession>
<evidence type="ECO:0000313" key="4">
    <source>
        <dbReference type="Proteomes" id="UP000198683"/>
    </source>
</evidence>
<keyword evidence="2" id="KW-0812">Transmembrane</keyword>
<dbReference type="PROSITE" id="PS51257">
    <property type="entry name" value="PROKAR_LIPOPROTEIN"/>
    <property type="match status" value="1"/>
</dbReference>
<reference evidence="3 4" key="1">
    <citation type="submission" date="2016-10" db="EMBL/GenBank/DDBJ databases">
        <authorList>
            <person name="de Groot N.N."/>
        </authorList>
    </citation>
    <scope>NUCLEOTIDE SEQUENCE [LARGE SCALE GENOMIC DNA]</scope>
    <source>
        <strain evidence="3 4">CGMCC 4.5681</strain>
    </source>
</reference>
<protein>
    <recommendedName>
        <fullName evidence="5">Lipoprotein</fullName>
    </recommendedName>
</protein>
<feature type="compositionally biased region" description="Low complexity" evidence="1">
    <location>
        <begin position="42"/>
        <end position="59"/>
    </location>
</feature>
<dbReference type="RefSeq" id="WP_090763445.1">
    <property type="nucleotide sequence ID" value="NZ_FNFB01000006.1"/>
</dbReference>
<proteinExistence type="predicted"/>
<keyword evidence="2" id="KW-0472">Membrane</keyword>
<organism evidence="3 4">
    <name type="scientific">Nonomuraea maritima</name>
    <dbReference type="NCBI Taxonomy" id="683260"/>
    <lineage>
        <taxon>Bacteria</taxon>
        <taxon>Bacillati</taxon>
        <taxon>Actinomycetota</taxon>
        <taxon>Actinomycetes</taxon>
        <taxon>Streptosporangiales</taxon>
        <taxon>Streptosporangiaceae</taxon>
        <taxon>Nonomuraea</taxon>
    </lineage>
</organism>
<feature type="region of interest" description="Disordered" evidence="1">
    <location>
        <begin position="33"/>
        <end position="165"/>
    </location>
</feature>
<keyword evidence="4" id="KW-1185">Reference proteome</keyword>
<evidence type="ECO:0008006" key="5">
    <source>
        <dbReference type="Google" id="ProtNLM"/>
    </source>
</evidence>
<name>A0A1G9ADB6_9ACTN</name>
<dbReference type="AlphaFoldDB" id="A0A1G9ADB6"/>
<feature type="compositionally biased region" description="Basic and acidic residues" evidence="1">
    <location>
        <begin position="90"/>
        <end position="127"/>
    </location>
</feature>
<evidence type="ECO:0000256" key="1">
    <source>
        <dbReference type="SAM" id="MobiDB-lite"/>
    </source>
</evidence>
<sequence>MAGKSTSGKQGTWGCLIVVAVVMVGCSALLGGNDPKSAAVATPTPVTTPTSPRTTQEPTYTSTRTPAEPTGTPREPTWTAEPPPTPTRKPLPDLDRDGIADRYDNDKDGDGVVKTRDLDDRDPDRGRRPPKRTPEAQPVRKPAPPARAHPGGFCGSPGAVGVASNGRTYTCLGGHWRR</sequence>
<keyword evidence="2" id="KW-1133">Transmembrane helix</keyword>
<gene>
    <name evidence="3" type="ORF">SAMN05421874_106150</name>
</gene>
<dbReference type="OrthoDB" id="3543654at2"/>
<evidence type="ECO:0000256" key="2">
    <source>
        <dbReference type="SAM" id="Phobius"/>
    </source>
</evidence>
<dbReference type="EMBL" id="FNFB01000006">
    <property type="protein sequence ID" value="SDK25359.1"/>
    <property type="molecule type" value="Genomic_DNA"/>
</dbReference>
<feature type="transmembrane region" description="Helical" evidence="2">
    <location>
        <begin position="12"/>
        <end position="32"/>
    </location>
</feature>
<dbReference type="Proteomes" id="UP000198683">
    <property type="component" value="Unassembled WGS sequence"/>
</dbReference>
<evidence type="ECO:0000313" key="3">
    <source>
        <dbReference type="EMBL" id="SDK25359.1"/>
    </source>
</evidence>